<dbReference type="PANTHER" id="PTHR47870">
    <property type="entry name" value="CYTOCHROME C-TYPE BIOGENESIS PROTEIN CCMH"/>
    <property type="match status" value="1"/>
</dbReference>
<evidence type="ECO:0000256" key="6">
    <source>
        <dbReference type="RuleBase" id="RU364112"/>
    </source>
</evidence>
<evidence type="ECO:0000259" key="7">
    <source>
        <dbReference type="Pfam" id="PF03918"/>
    </source>
</evidence>
<feature type="domain" description="CcmH/CycL/Ccl2/NrfF N-terminal" evidence="7">
    <location>
        <begin position="15"/>
        <end position="154"/>
    </location>
</feature>
<evidence type="ECO:0000256" key="4">
    <source>
        <dbReference type="ARBA" id="ARBA00022729"/>
    </source>
</evidence>
<keyword evidence="5 6" id="KW-0408">Iron</keyword>
<keyword evidence="6" id="KW-0472">Membrane</keyword>
<dbReference type="OrthoDB" id="9804975at2"/>
<keyword evidence="6" id="KW-1133">Transmembrane helix</keyword>
<comment type="function">
    <text evidence="6">Possible subunit of a heme lyase.</text>
</comment>
<comment type="similarity">
    <text evidence="1 6">Belongs to the CcmH/CycL/Ccl2/NrfF family.</text>
</comment>
<keyword evidence="9" id="KW-1185">Reference proteome</keyword>
<evidence type="ECO:0000256" key="5">
    <source>
        <dbReference type="ARBA" id="ARBA00023004"/>
    </source>
</evidence>
<dbReference type="Proteomes" id="UP000029264">
    <property type="component" value="Unassembled WGS sequence"/>
</dbReference>
<comment type="caution">
    <text evidence="8">The sequence shown here is derived from an EMBL/GenBank/DDBJ whole genome shotgun (WGS) entry which is preliminary data.</text>
</comment>
<organism evidence="8 9">
    <name type="scientific">Shewanella mangrovi</name>
    <dbReference type="NCBI Taxonomy" id="1515746"/>
    <lineage>
        <taxon>Bacteria</taxon>
        <taxon>Pseudomonadati</taxon>
        <taxon>Pseudomonadota</taxon>
        <taxon>Gammaproteobacteria</taxon>
        <taxon>Alteromonadales</taxon>
        <taxon>Shewanellaceae</taxon>
        <taxon>Shewanella</taxon>
    </lineage>
</organism>
<dbReference type="NCBIfam" id="TIGR03147">
    <property type="entry name" value="cyt_nit_nrfF"/>
    <property type="match status" value="1"/>
</dbReference>
<dbReference type="eggNOG" id="COG3088">
    <property type="taxonomic scope" value="Bacteria"/>
</dbReference>
<keyword evidence="2 6" id="KW-0349">Heme</keyword>
<evidence type="ECO:0000256" key="2">
    <source>
        <dbReference type="ARBA" id="ARBA00022617"/>
    </source>
</evidence>
<dbReference type="InterPro" id="IPR038297">
    <property type="entry name" value="CcmH/CycL/NrfF/Ccl2_sf"/>
</dbReference>
<protein>
    <recommendedName>
        <fullName evidence="6">Formate-dependent nitrite reductase complex subunit</fullName>
    </recommendedName>
</protein>
<dbReference type="STRING" id="1515746.HR45_09945"/>
<dbReference type="GO" id="GO:0017004">
    <property type="term" value="P:cytochrome complex assembly"/>
    <property type="evidence" value="ECO:0007669"/>
    <property type="project" value="UniProtKB-ARBA"/>
</dbReference>
<dbReference type="PANTHER" id="PTHR47870:SF2">
    <property type="entry name" value="FORMATE-DEPENDENT NITRITE REDUCTASE COMPLEX SUBUNIT NRFF"/>
    <property type="match status" value="1"/>
</dbReference>
<keyword evidence="6" id="KW-0812">Transmembrane</keyword>
<gene>
    <name evidence="8" type="ORF">HR45_09945</name>
</gene>
<dbReference type="InterPro" id="IPR051263">
    <property type="entry name" value="C-type_cytochrome_biogenesis"/>
</dbReference>
<dbReference type="GO" id="GO:0046872">
    <property type="term" value="F:metal ion binding"/>
    <property type="evidence" value="ECO:0007669"/>
    <property type="project" value="UniProtKB-KW"/>
</dbReference>
<dbReference type="GO" id="GO:0005886">
    <property type="term" value="C:plasma membrane"/>
    <property type="evidence" value="ECO:0007669"/>
    <property type="project" value="TreeGrafter"/>
</dbReference>
<name>A0A094LRC0_9GAMM</name>
<reference evidence="8 9" key="1">
    <citation type="submission" date="2014-06" db="EMBL/GenBank/DDBJ databases">
        <title>Shewanella sp. YQH10.</title>
        <authorList>
            <person name="Liu Y."/>
            <person name="Zeng R."/>
        </authorList>
    </citation>
    <scope>NUCLEOTIDE SEQUENCE [LARGE SCALE GENOMIC DNA]</scope>
    <source>
        <strain evidence="8 9">YQH10</strain>
    </source>
</reference>
<feature type="transmembrane region" description="Helical" evidence="6">
    <location>
        <begin position="109"/>
        <end position="130"/>
    </location>
</feature>
<dbReference type="CDD" id="cd16378">
    <property type="entry name" value="CcmH_N"/>
    <property type="match status" value="1"/>
</dbReference>
<dbReference type="Gene3D" id="1.10.8.640">
    <property type="entry name" value="Cytochrome C biogenesis protein"/>
    <property type="match status" value="1"/>
</dbReference>
<keyword evidence="3 6" id="KW-0479">Metal-binding</keyword>
<dbReference type="EMBL" id="JPEO01000005">
    <property type="protein sequence ID" value="KFZ37728.1"/>
    <property type="molecule type" value="Genomic_DNA"/>
</dbReference>
<dbReference type="RefSeq" id="WP_037442354.1">
    <property type="nucleotide sequence ID" value="NZ_JPEO01000005.1"/>
</dbReference>
<accession>A0A094LRC0</accession>
<feature type="signal peptide" evidence="6">
    <location>
        <begin position="1"/>
        <end position="24"/>
    </location>
</feature>
<evidence type="ECO:0000313" key="9">
    <source>
        <dbReference type="Proteomes" id="UP000029264"/>
    </source>
</evidence>
<feature type="chain" id="PRO_5011021822" description="Formate-dependent nitrite reductase complex subunit" evidence="6">
    <location>
        <begin position="25"/>
        <end position="157"/>
    </location>
</feature>
<dbReference type="AlphaFoldDB" id="A0A094LRC0"/>
<dbReference type="FunFam" id="1.10.8.640:FF:000001">
    <property type="entry name" value="Cytochrome c-type biogenesis protein"/>
    <property type="match status" value="1"/>
</dbReference>
<evidence type="ECO:0000256" key="1">
    <source>
        <dbReference type="ARBA" id="ARBA00010342"/>
    </source>
</evidence>
<sequence>MKSRLFAILAGIALVLGVSQLANATPVDTYQFKNEANQKHAMELARTLRCPQCQNQDIVDSNSPVARDLRMEVYQMVDAGKSDDEIVQFMTSRYGDFVLYKPRLDSKTYILWLGPIALLLLGGLIAFIFIRKQRGAVAVEEISDEDQQKLAELLKNR</sequence>
<evidence type="ECO:0000313" key="8">
    <source>
        <dbReference type="EMBL" id="KFZ37728.1"/>
    </source>
</evidence>
<dbReference type="Pfam" id="PF03918">
    <property type="entry name" value="CcmH"/>
    <property type="match status" value="1"/>
</dbReference>
<dbReference type="InterPro" id="IPR017565">
    <property type="entry name" value="For-dep_Cytc_NO2Rdtase_NrfF"/>
</dbReference>
<evidence type="ECO:0000256" key="3">
    <source>
        <dbReference type="ARBA" id="ARBA00022723"/>
    </source>
</evidence>
<keyword evidence="4 6" id="KW-0732">Signal</keyword>
<proteinExistence type="inferred from homology"/>
<dbReference type="InterPro" id="IPR005616">
    <property type="entry name" value="CcmH/CycL/Ccl2/NrfF_N"/>
</dbReference>